<reference evidence="4" key="2">
    <citation type="journal article" date="2021" name="PeerJ">
        <title>Extensive microbial diversity within the chicken gut microbiome revealed by metagenomics and culture.</title>
        <authorList>
            <person name="Gilroy R."/>
            <person name="Ravi A."/>
            <person name="Getino M."/>
            <person name="Pursley I."/>
            <person name="Horton D.L."/>
            <person name="Alikhan N.F."/>
            <person name="Baker D."/>
            <person name="Gharbi K."/>
            <person name="Hall N."/>
            <person name="Watson M."/>
            <person name="Adriaenssens E.M."/>
            <person name="Foster-Nyarko E."/>
            <person name="Jarju S."/>
            <person name="Secka A."/>
            <person name="Antonio M."/>
            <person name="Oren A."/>
            <person name="Chaudhuri R.R."/>
            <person name="La Ragione R."/>
            <person name="Hildebrand F."/>
            <person name="Pallen M.J."/>
        </authorList>
    </citation>
    <scope>NUCLEOTIDE SEQUENCE</scope>
    <source>
        <strain evidence="4">11167</strain>
    </source>
</reference>
<name>A0A9D9HAX5_9SPIR</name>
<dbReference type="AlphaFoldDB" id="A0A9D9HAX5"/>
<sequence>MIDFMIGITLGDPAGIGPEIVVKALASQKDLGRFVVYGERAALEDALSLCKLKMGICSPEEKREGCIRLHDTATLERGGYRMGCESAECGRASFLAIEAAVEDALSGALSSVCTAPINKRSLHLAKVPYIGHTEIFAQLTGASDPLTMFAVDRLRIFFLSRHVSLSQAIALVTYDRLIDYIPRCIRELEKLGVEGTLAVAGLNPHCGDGGLFGSEDRVVGEAVASCCSRGLDVVGPVGADSVFAQCLKGRYAAVLSLYHDQGHIAAKTYDFERTVSLTLGMPVLRISVDHGTAFDIAGRGVADSRGMEEVLRLALDVEARRKGSSR</sequence>
<evidence type="ECO:0000256" key="1">
    <source>
        <dbReference type="ARBA" id="ARBA00022723"/>
    </source>
</evidence>
<reference evidence="4" key="1">
    <citation type="submission" date="2020-10" db="EMBL/GenBank/DDBJ databases">
        <authorList>
            <person name="Gilroy R."/>
        </authorList>
    </citation>
    <scope>NUCLEOTIDE SEQUENCE</scope>
    <source>
        <strain evidence="4">11167</strain>
    </source>
</reference>
<organism evidence="4 5">
    <name type="scientific">Candidatus Aphodenecus pullistercoris</name>
    <dbReference type="NCBI Taxonomy" id="2840669"/>
    <lineage>
        <taxon>Bacteria</taxon>
        <taxon>Pseudomonadati</taxon>
        <taxon>Spirochaetota</taxon>
        <taxon>Spirochaetia</taxon>
        <taxon>Spirochaetales</taxon>
        <taxon>Candidatus Aphodenecus</taxon>
    </lineage>
</organism>
<proteinExistence type="predicted"/>
<dbReference type="PANTHER" id="PTHR30004">
    <property type="entry name" value="4-HYDROXYTHREONINE-4-PHOSPHATE DEHYDROGENASE"/>
    <property type="match status" value="1"/>
</dbReference>
<dbReference type="EMBL" id="JADIMU010000026">
    <property type="protein sequence ID" value="MBO8442907.1"/>
    <property type="molecule type" value="Genomic_DNA"/>
</dbReference>
<evidence type="ECO:0000256" key="2">
    <source>
        <dbReference type="ARBA" id="ARBA00023002"/>
    </source>
</evidence>
<evidence type="ECO:0000313" key="4">
    <source>
        <dbReference type="EMBL" id="MBO8442907.1"/>
    </source>
</evidence>
<dbReference type="Pfam" id="PF04166">
    <property type="entry name" value="PdxA"/>
    <property type="match status" value="1"/>
</dbReference>
<keyword evidence="3" id="KW-0520">NAD</keyword>
<evidence type="ECO:0000256" key="3">
    <source>
        <dbReference type="ARBA" id="ARBA00023027"/>
    </source>
</evidence>
<keyword evidence="1" id="KW-0479">Metal-binding</keyword>
<gene>
    <name evidence="4" type="ORF">IAC42_04030</name>
</gene>
<protein>
    <submittedName>
        <fullName evidence="4">4-hydroxythreonine-4-phosphate dehydrogenase PdxA</fullName>
    </submittedName>
</protein>
<comment type="caution">
    <text evidence="4">The sequence shown here is derived from an EMBL/GenBank/DDBJ whole genome shotgun (WGS) entry which is preliminary data.</text>
</comment>
<keyword evidence="2" id="KW-0560">Oxidoreductase</keyword>
<dbReference type="PANTHER" id="PTHR30004:SF6">
    <property type="entry name" value="D-THREONATE 4-PHOSPHATE DEHYDROGENASE"/>
    <property type="match status" value="1"/>
</dbReference>
<evidence type="ECO:0000313" key="5">
    <source>
        <dbReference type="Proteomes" id="UP000823633"/>
    </source>
</evidence>
<dbReference type="InterPro" id="IPR005255">
    <property type="entry name" value="PdxA_fam"/>
</dbReference>
<accession>A0A9D9HAX5</accession>
<dbReference type="GO" id="GO:0051287">
    <property type="term" value="F:NAD binding"/>
    <property type="evidence" value="ECO:0007669"/>
    <property type="project" value="InterPro"/>
</dbReference>
<dbReference type="Gene3D" id="3.40.718.10">
    <property type="entry name" value="Isopropylmalate Dehydrogenase"/>
    <property type="match status" value="1"/>
</dbReference>
<dbReference type="SUPFAM" id="SSF53659">
    <property type="entry name" value="Isocitrate/Isopropylmalate dehydrogenase-like"/>
    <property type="match status" value="1"/>
</dbReference>
<dbReference type="GO" id="GO:0016491">
    <property type="term" value="F:oxidoreductase activity"/>
    <property type="evidence" value="ECO:0007669"/>
    <property type="project" value="UniProtKB-KW"/>
</dbReference>
<dbReference type="GO" id="GO:0046872">
    <property type="term" value="F:metal ion binding"/>
    <property type="evidence" value="ECO:0007669"/>
    <property type="project" value="UniProtKB-KW"/>
</dbReference>
<dbReference type="Proteomes" id="UP000823633">
    <property type="component" value="Unassembled WGS sequence"/>
</dbReference>